<dbReference type="EMBL" id="JBBWWT010000003">
    <property type="protein sequence ID" value="MEL1264219.1"/>
    <property type="molecule type" value="Genomic_DNA"/>
</dbReference>
<gene>
    <name evidence="5" type="ORF">AAD027_07530</name>
</gene>
<keyword evidence="6" id="KW-1185">Reference proteome</keyword>
<dbReference type="InterPro" id="IPR011712">
    <property type="entry name" value="Sig_transdc_His_kin_sub3_dim/P"/>
</dbReference>
<keyword evidence="3" id="KW-0902">Two-component regulatory system</keyword>
<evidence type="ECO:0000313" key="6">
    <source>
        <dbReference type="Proteomes" id="UP001459204"/>
    </source>
</evidence>
<organism evidence="5 6">
    <name type="scientific">Pseudoxanthomonas putridarboris</name>
    <dbReference type="NCBI Taxonomy" id="752605"/>
    <lineage>
        <taxon>Bacteria</taxon>
        <taxon>Pseudomonadati</taxon>
        <taxon>Pseudomonadota</taxon>
        <taxon>Gammaproteobacteria</taxon>
        <taxon>Lysobacterales</taxon>
        <taxon>Lysobacteraceae</taxon>
        <taxon>Pseudoxanthomonas</taxon>
    </lineage>
</organism>
<evidence type="ECO:0000259" key="4">
    <source>
        <dbReference type="Pfam" id="PF07730"/>
    </source>
</evidence>
<name>A0ABU9IZ33_9GAMM</name>
<dbReference type="GO" id="GO:0016301">
    <property type="term" value="F:kinase activity"/>
    <property type="evidence" value="ECO:0007669"/>
    <property type="project" value="UniProtKB-KW"/>
</dbReference>
<feature type="domain" description="Signal transduction histidine kinase subgroup 3 dimerisation and phosphoacceptor" evidence="4">
    <location>
        <begin position="21"/>
        <end position="86"/>
    </location>
</feature>
<dbReference type="Proteomes" id="UP001459204">
    <property type="component" value="Unassembled WGS sequence"/>
</dbReference>
<dbReference type="RefSeq" id="WP_341725413.1">
    <property type="nucleotide sequence ID" value="NZ_JBBWWT010000003.1"/>
</dbReference>
<protein>
    <submittedName>
        <fullName evidence="5">Histidine kinase</fullName>
    </submittedName>
</protein>
<dbReference type="Pfam" id="PF07730">
    <property type="entry name" value="HisKA_3"/>
    <property type="match status" value="1"/>
</dbReference>
<dbReference type="PANTHER" id="PTHR24421:SF61">
    <property type="entry name" value="OXYGEN SENSOR HISTIDINE KINASE NREB"/>
    <property type="match status" value="1"/>
</dbReference>
<evidence type="ECO:0000313" key="5">
    <source>
        <dbReference type="EMBL" id="MEL1264219.1"/>
    </source>
</evidence>
<dbReference type="InterPro" id="IPR050482">
    <property type="entry name" value="Sensor_HK_TwoCompSys"/>
</dbReference>
<evidence type="ECO:0000256" key="3">
    <source>
        <dbReference type="ARBA" id="ARBA00023012"/>
    </source>
</evidence>
<keyword evidence="2 5" id="KW-0418">Kinase</keyword>
<accession>A0ABU9IZ33</accession>
<sequence>MPDPSPAHALLLQLLLQQEAERHAAGRALHNQVGQALSAIKMTAHLTLDETDAEQRRQDLLDIIRASDDTVAVLRDLHAALHPPQLETLGLEAALRAELERIAAQVGPVEASFEPLPASPAPPLPLVAFRIGQALARQAAAASAEPVQVSLAPNTDAGQAGFQLLVGAGAPFALADAPLLRALAASVGGDLAEPAGGHGARWRLRLPYAFAPTSGSASA</sequence>
<evidence type="ECO:0000256" key="1">
    <source>
        <dbReference type="ARBA" id="ARBA00022679"/>
    </source>
</evidence>
<dbReference type="Gene3D" id="6.10.250.2870">
    <property type="match status" value="1"/>
</dbReference>
<reference evidence="5 6" key="1">
    <citation type="submission" date="2024-04" db="EMBL/GenBank/DDBJ databases">
        <title>Draft genome sequence of Pseudoxanthomonas putridarboris WD12.</title>
        <authorList>
            <person name="Oh J."/>
        </authorList>
    </citation>
    <scope>NUCLEOTIDE SEQUENCE [LARGE SCALE GENOMIC DNA]</scope>
    <source>
        <strain evidence="5 6">WD12</strain>
    </source>
</reference>
<keyword evidence="1" id="KW-0808">Transferase</keyword>
<evidence type="ECO:0000256" key="2">
    <source>
        <dbReference type="ARBA" id="ARBA00022777"/>
    </source>
</evidence>
<proteinExistence type="predicted"/>
<comment type="caution">
    <text evidence="5">The sequence shown here is derived from an EMBL/GenBank/DDBJ whole genome shotgun (WGS) entry which is preliminary data.</text>
</comment>
<dbReference type="PANTHER" id="PTHR24421">
    <property type="entry name" value="NITRATE/NITRITE SENSOR PROTEIN NARX-RELATED"/>
    <property type="match status" value="1"/>
</dbReference>